<proteinExistence type="predicted"/>
<evidence type="ECO:0000313" key="2">
    <source>
        <dbReference type="EMBL" id="SAI41587.1"/>
    </source>
</evidence>
<dbReference type="SUPFAM" id="SSF53474">
    <property type="entry name" value="alpha/beta-Hydrolases"/>
    <property type="match status" value="1"/>
</dbReference>
<protein>
    <submittedName>
        <fullName evidence="2">Fluoroacetate dehalogenase</fullName>
        <ecNumber evidence="2">3.8.1.3</ecNumber>
    </submittedName>
</protein>
<dbReference type="InterPro" id="IPR000073">
    <property type="entry name" value="AB_hydrolase_1"/>
</dbReference>
<sequence length="259" mass="28443">MNPPSSVAPAALGYVQYGSGPVHVLVLHDWLGDRANYDAVIPHLDGSAYTYVFADLRGYGSSIHLPGAYTVQEIAADCLELADRLGWQRFYVVGHSMTGLATQRIAADAPDRVAGAVAVCAISAAGNKLDPESYAFFRSVTTDDEAFRRLVGFVSPGMPPDQVEAKLRRHRKSTAPKSRIPYLDMFVHADFADEVTGLPTRYLIVCGGQETGLSEEMMLRTFMVQHPNARLHVIAGAGHYPMQEQPREFAELIQGFFRE</sequence>
<feature type="domain" description="AB hydrolase-1" evidence="1">
    <location>
        <begin position="24"/>
        <end position="251"/>
    </location>
</feature>
<dbReference type="RefSeq" id="WP_066415282.1">
    <property type="nucleotide sequence ID" value="NZ_FKBS01000017.1"/>
</dbReference>
<evidence type="ECO:0000259" key="1">
    <source>
        <dbReference type="Pfam" id="PF12697"/>
    </source>
</evidence>
<organism evidence="2 3">
    <name type="scientific">Bordetella ansorpii</name>
    <dbReference type="NCBI Taxonomy" id="288768"/>
    <lineage>
        <taxon>Bacteria</taxon>
        <taxon>Pseudomonadati</taxon>
        <taxon>Pseudomonadota</taxon>
        <taxon>Betaproteobacteria</taxon>
        <taxon>Burkholderiales</taxon>
        <taxon>Alcaligenaceae</taxon>
        <taxon>Bordetella</taxon>
    </lineage>
</organism>
<dbReference type="AlphaFoldDB" id="A0A157Q757"/>
<dbReference type="PANTHER" id="PTHR43798">
    <property type="entry name" value="MONOACYLGLYCEROL LIPASE"/>
    <property type="match status" value="1"/>
</dbReference>
<dbReference type="Gene3D" id="3.40.50.1820">
    <property type="entry name" value="alpha/beta hydrolase"/>
    <property type="match status" value="1"/>
</dbReference>
<reference evidence="2 3" key="1">
    <citation type="submission" date="2016-03" db="EMBL/GenBank/DDBJ databases">
        <authorList>
            <consortium name="Pathogen Informatics"/>
        </authorList>
    </citation>
    <scope>NUCLEOTIDE SEQUENCE [LARGE SCALE GENOMIC DNA]</scope>
    <source>
        <strain evidence="2 3">NCTC13364</strain>
    </source>
</reference>
<gene>
    <name evidence="2" type="primary">fac-dex</name>
    <name evidence="2" type="ORF">SAMEA1982600_03316</name>
</gene>
<keyword evidence="2" id="KW-0378">Hydrolase</keyword>
<dbReference type="Proteomes" id="UP000077037">
    <property type="component" value="Unassembled WGS sequence"/>
</dbReference>
<evidence type="ECO:0000313" key="3">
    <source>
        <dbReference type="Proteomes" id="UP000077037"/>
    </source>
</evidence>
<dbReference type="EMBL" id="FKBS01000017">
    <property type="protein sequence ID" value="SAI41587.1"/>
    <property type="molecule type" value="Genomic_DNA"/>
</dbReference>
<dbReference type="GO" id="GO:0018785">
    <property type="term" value="F:haloacetate dehalogenase activity"/>
    <property type="evidence" value="ECO:0007669"/>
    <property type="project" value="UniProtKB-EC"/>
</dbReference>
<accession>A0A157Q757</accession>
<dbReference type="EC" id="3.8.1.3" evidence="2"/>
<dbReference type="OrthoDB" id="9780765at2"/>
<dbReference type="Pfam" id="PF12697">
    <property type="entry name" value="Abhydrolase_6"/>
    <property type="match status" value="1"/>
</dbReference>
<name>A0A157Q757_9BORD</name>
<dbReference type="InterPro" id="IPR050266">
    <property type="entry name" value="AB_hydrolase_sf"/>
</dbReference>
<dbReference type="InterPro" id="IPR029058">
    <property type="entry name" value="AB_hydrolase_fold"/>
</dbReference>